<reference evidence="2 3" key="2">
    <citation type="journal article" date="2019" name="Int. J. Syst. Evol. Microbiol.">
        <title>Description and complete genome sequence of Bradyrhizobium amphicarpaeae sp. nov., harbouring photosystem and nitrogen-fixation genes.</title>
        <authorList>
            <person name="Bromfield E.S.P."/>
            <person name="Cloutier S."/>
            <person name="Nguyen H.D.T."/>
        </authorList>
    </citation>
    <scope>NUCLEOTIDE SEQUENCE [LARGE SCALE GENOMIC DNA]</scope>
    <source>
        <strain evidence="2 3">39S1MB</strain>
    </source>
</reference>
<feature type="region of interest" description="Disordered" evidence="1">
    <location>
        <begin position="51"/>
        <end position="91"/>
    </location>
</feature>
<name>A0A2U8PRJ4_9BRAD</name>
<keyword evidence="3" id="KW-1185">Reference proteome</keyword>
<evidence type="ECO:0000313" key="2">
    <source>
        <dbReference type="EMBL" id="AWM00426.1"/>
    </source>
</evidence>
<gene>
    <name evidence="2" type="ORF">CIT40_10540</name>
</gene>
<accession>A0A2U8PRJ4</accession>
<evidence type="ECO:0000256" key="1">
    <source>
        <dbReference type="SAM" id="MobiDB-lite"/>
    </source>
</evidence>
<dbReference type="AlphaFoldDB" id="A0A2U8PRJ4"/>
<reference evidence="2 3" key="1">
    <citation type="journal article" date="2017" name="Syst. Appl. Microbiol.">
        <title>Soybeans inoculated with root zone soils of Canadian native legumes harbour diverse and novel Bradyrhizobium spp. that possess agricultural potential.</title>
        <authorList>
            <person name="Bromfield E.S.P."/>
            <person name="Cloutier S."/>
            <person name="Tambong J.T."/>
            <person name="Tran Thi T.V."/>
        </authorList>
    </citation>
    <scope>NUCLEOTIDE SEQUENCE [LARGE SCALE GENOMIC DNA]</scope>
    <source>
        <strain evidence="2 3">39S1MB</strain>
    </source>
</reference>
<feature type="compositionally biased region" description="Low complexity" evidence="1">
    <location>
        <begin position="72"/>
        <end position="83"/>
    </location>
</feature>
<organism evidence="2 3">
    <name type="scientific">Bradyrhizobium amphicarpaeae</name>
    <dbReference type="NCBI Taxonomy" id="1404768"/>
    <lineage>
        <taxon>Bacteria</taxon>
        <taxon>Pseudomonadati</taxon>
        <taxon>Pseudomonadota</taxon>
        <taxon>Alphaproteobacteria</taxon>
        <taxon>Hyphomicrobiales</taxon>
        <taxon>Nitrobacteraceae</taxon>
        <taxon>Bradyrhizobium</taxon>
    </lineage>
</organism>
<dbReference type="Proteomes" id="UP000215884">
    <property type="component" value="Chromosome"/>
</dbReference>
<evidence type="ECO:0000313" key="3">
    <source>
        <dbReference type="Proteomes" id="UP000215884"/>
    </source>
</evidence>
<proteinExistence type="predicted"/>
<dbReference type="EMBL" id="CP029426">
    <property type="protein sequence ID" value="AWM00426.1"/>
    <property type="molecule type" value="Genomic_DNA"/>
</dbReference>
<sequence>MRALLPSLRAQRSNPESLRGKTLDCFAALAMTMWIESAYVEQIDPWRAPHRHASRVGLSPHAGRGEGKRAKSASAAPGSSSALRCRRSRARTRRWCACG</sequence>
<protein>
    <submittedName>
        <fullName evidence="2">Uncharacterized protein</fullName>
    </submittedName>
</protein>